<protein>
    <submittedName>
        <fullName evidence="2">Uncharacterized protein</fullName>
    </submittedName>
</protein>
<accession>A0A7C8HZ88</accession>
<evidence type="ECO:0000256" key="1">
    <source>
        <dbReference type="SAM" id="MobiDB-lite"/>
    </source>
</evidence>
<sequence>MPGRGAVCARSEDALLLGQGEVCASSHDALPVALLSLQHFENHLPQSISAFSHLLPASRERILLSFSFSFFGLHFDLERPINCHELRNTASGATATPTPRPDPNLRTTLEPYTPNSIKRSLTMCRQKLETGRDCVLEVPTAETGPKLKGDMISIAHLMSHGRIVTEPICVPVDDYYVTCEKYLSRRPRHHCEEGAGLILFTTSFSEIKAMPGKWLNFKPPIRCEHKDKGEPGVRTVQSLCCHCIVGAGPVPGSNRQ</sequence>
<feature type="compositionally biased region" description="Polar residues" evidence="1">
    <location>
        <begin position="88"/>
        <end position="97"/>
    </location>
</feature>
<reference evidence="2 3" key="1">
    <citation type="submission" date="2020-01" db="EMBL/GenBank/DDBJ databases">
        <authorList>
            <consortium name="DOE Joint Genome Institute"/>
            <person name="Haridas S."/>
            <person name="Albert R."/>
            <person name="Binder M."/>
            <person name="Bloem J."/>
            <person name="Labutti K."/>
            <person name="Salamov A."/>
            <person name="Andreopoulos B."/>
            <person name="Baker S.E."/>
            <person name="Barry K."/>
            <person name="Bills G."/>
            <person name="Bluhm B.H."/>
            <person name="Cannon C."/>
            <person name="Castanera R."/>
            <person name="Culley D.E."/>
            <person name="Daum C."/>
            <person name="Ezra D."/>
            <person name="Gonzalez J.B."/>
            <person name="Henrissat B."/>
            <person name="Kuo A."/>
            <person name="Liang C."/>
            <person name="Lipzen A."/>
            <person name="Lutzoni F."/>
            <person name="Magnuson J."/>
            <person name="Mondo S."/>
            <person name="Nolan M."/>
            <person name="Ohm R."/>
            <person name="Pangilinan J."/>
            <person name="Park H.-J.H."/>
            <person name="Ramirez L."/>
            <person name="Alfaro M."/>
            <person name="Sun H."/>
            <person name="Tritt A."/>
            <person name="Yoshinaga Y."/>
            <person name="Zwiers L.-H.L."/>
            <person name="Turgeon B.G."/>
            <person name="Goodwin S.B."/>
            <person name="Spatafora J.W."/>
            <person name="Crous P.W."/>
            <person name="Grigoriev I.V."/>
        </authorList>
    </citation>
    <scope>NUCLEOTIDE SEQUENCE [LARGE SCALE GENOMIC DNA]</scope>
    <source>
        <strain evidence="2 3">CBS 611.86</strain>
    </source>
</reference>
<evidence type="ECO:0000313" key="3">
    <source>
        <dbReference type="Proteomes" id="UP000481861"/>
    </source>
</evidence>
<dbReference type="EMBL" id="JAADJZ010000030">
    <property type="protein sequence ID" value="KAF2865974.1"/>
    <property type="molecule type" value="Genomic_DNA"/>
</dbReference>
<name>A0A7C8HZ88_9PLEO</name>
<dbReference type="AlphaFoldDB" id="A0A7C8HZ88"/>
<gene>
    <name evidence="2" type="ORF">BDV95DRAFT_651529</name>
</gene>
<evidence type="ECO:0000313" key="2">
    <source>
        <dbReference type="EMBL" id="KAF2865974.1"/>
    </source>
</evidence>
<keyword evidence="3" id="KW-1185">Reference proteome</keyword>
<comment type="caution">
    <text evidence="2">The sequence shown here is derived from an EMBL/GenBank/DDBJ whole genome shotgun (WGS) entry which is preliminary data.</text>
</comment>
<proteinExistence type="predicted"/>
<organism evidence="2 3">
    <name type="scientific">Massariosphaeria phaeospora</name>
    <dbReference type="NCBI Taxonomy" id="100035"/>
    <lineage>
        <taxon>Eukaryota</taxon>
        <taxon>Fungi</taxon>
        <taxon>Dikarya</taxon>
        <taxon>Ascomycota</taxon>
        <taxon>Pezizomycotina</taxon>
        <taxon>Dothideomycetes</taxon>
        <taxon>Pleosporomycetidae</taxon>
        <taxon>Pleosporales</taxon>
        <taxon>Pleosporales incertae sedis</taxon>
        <taxon>Massariosphaeria</taxon>
    </lineage>
</organism>
<dbReference type="Proteomes" id="UP000481861">
    <property type="component" value="Unassembled WGS sequence"/>
</dbReference>
<feature type="region of interest" description="Disordered" evidence="1">
    <location>
        <begin position="88"/>
        <end position="111"/>
    </location>
</feature>